<name>A0A3A2ZED8_9EURO</name>
<feature type="region of interest" description="Disordered" evidence="1">
    <location>
        <begin position="472"/>
        <end position="500"/>
    </location>
</feature>
<evidence type="ECO:0000313" key="3">
    <source>
        <dbReference type="Proteomes" id="UP000266188"/>
    </source>
</evidence>
<dbReference type="Pfam" id="PF15474">
    <property type="entry name" value="MU117"/>
    <property type="match status" value="1"/>
</dbReference>
<feature type="region of interest" description="Disordered" evidence="1">
    <location>
        <begin position="126"/>
        <end position="231"/>
    </location>
</feature>
<dbReference type="OrthoDB" id="3886018at2759"/>
<evidence type="ECO:0000313" key="2">
    <source>
        <dbReference type="EMBL" id="RJE21509.1"/>
    </source>
</evidence>
<accession>A0A3A2ZED8</accession>
<feature type="region of interest" description="Disordered" evidence="1">
    <location>
        <begin position="338"/>
        <end position="394"/>
    </location>
</feature>
<dbReference type="GO" id="GO:0008237">
    <property type="term" value="F:metallopeptidase activity"/>
    <property type="evidence" value="ECO:0007669"/>
    <property type="project" value="InterPro"/>
</dbReference>
<protein>
    <submittedName>
        <fullName evidence="2">Uncharacterized protein</fullName>
    </submittedName>
</protein>
<dbReference type="Gene3D" id="3.40.390.10">
    <property type="entry name" value="Collagenase (Catalytic Domain)"/>
    <property type="match status" value="1"/>
</dbReference>
<feature type="compositionally biased region" description="Pro residues" evidence="1">
    <location>
        <begin position="338"/>
        <end position="353"/>
    </location>
</feature>
<dbReference type="InterPro" id="IPR029167">
    <property type="entry name" value="Mug117"/>
</dbReference>
<gene>
    <name evidence="2" type="ORF">PHISCL_06142</name>
</gene>
<sequence>MDEAYLLDSTLLHELTHAVPRQATTDINGMDSYGWKNCKKMSSRGSTNNAENYACFGLGSYMISARGERPLRDGTIQVLPGSGARKRDLLHVRQSTPLIPQTTNFETSSVFSSLSMSISRSSSIAASSSSKPLFGRPSTLRTSTRDTHSSSSWTKQSSSSPSQSQLGTSSPLISGYGTSSSSARSSSSLSSQILSSSRSSSSAMSSPLSSSSKGITPVSPSSGPITSAPLIPTPLGSSSSSVLIAPTPVGNTIATITSDSSTSVLPATVINVSKSGTTSPVTYVPTYTSSGDIKPTMAWMCTGPLCDTSSNCVVPLFCQSESGCGASWGLCCDWQPPSSPGGGPPAPGGPSPGPGGSESENEPSSTDTSSTETSSSITSSSSTSQSSSSEEQVVTVGPIGDRFLQWDPNGSDWYDKQQSIFAQAMADTTDAYITWIPPASASSSLFYVTSTTAYSSAPSQLTWTAASYAKTSSSSKTSMEPDTSSASSPISTAPAPSAQREYPCVYRGGPDYATGFCDCTKKVSGHTYHTTATASSGDCAIYDEFPGTIMAITTTENSVEPTPIPSPFTVTQLDGKVDVYPSQTIDIGQVYTGVEFTRTAGVGPVSTIIPPTPTEVSGNNKGSGVCHGTGDACDRAWTQFDDGRVYTQYAAYAADVYAFPIEDLTFGKGRCIAKFECEDYRAGMTGKQIKDAVEHLKEEHDASKCGTTYLSNTCHITLNYCTDCDVRH</sequence>
<comment type="caution">
    <text evidence="2">The sequence shown here is derived from an EMBL/GenBank/DDBJ whole genome shotgun (WGS) entry which is preliminary data.</text>
</comment>
<dbReference type="Proteomes" id="UP000266188">
    <property type="component" value="Unassembled WGS sequence"/>
</dbReference>
<proteinExistence type="predicted"/>
<reference evidence="3" key="1">
    <citation type="submission" date="2017-02" db="EMBL/GenBank/DDBJ databases">
        <authorList>
            <person name="Tafer H."/>
            <person name="Lopandic K."/>
        </authorList>
    </citation>
    <scope>NUCLEOTIDE SEQUENCE [LARGE SCALE GENOMIC DNA]</scope>
    <source>
        <strain evidence="3">CBS 366.77</strain>
    </source>
</reference>
<feature type="compositionally biased region" description="Low complexity" evidence="1">
    <location>
        <begin position="362"/>
        <end position="391"/>
    </location>
</feature>
<dbReference type="EMBL" id="MVGC01000223">
    <property type="protein sequence ID" value="RJE21509.1"/>
    <property type="molecule type" value="Genomic_DNA"/>
</dbReference>
<dbReference type="SUPFAM" id="SSF55486">
    <property type="entry name" value="Metalloproteases ('zincins'), catalytic domain"/>
    <property type="match status" value="1"/>
</dbReference>
<dbReference type="AlphaFoldDB" id="A0A3A2ZED8"/>
<feature type="compositionally biased region" description="Low complexity" evidence="1">
    <location>
        <begin position="149"/>
        <end position="212"/>
    </location>
</feature>
<evidence type="ECO:0000256" key="1">
    <source>
        <dbReference type="SAM" id="MobiDB-lite"/>
    </source>
</evidence>
<dbReference type="InterPro" id="IPR024079">
    <property type="entry name" value="MetalloPept_cat_dom_sf"/>
</dbReference>
<organism evidence="2 3">
    <name type="scientific">Aspergillus sclerotialis</name>
    <dbReference type="NCBI Taxonomy" id="2070753"/>
    <lineage>
        <taxon>Eukaryota</taxon>
        <taxon>Fungi</taxon>
        <taxon>Dikarya</taxon>
        <taxon>Ascomycota</taxon>
        <taxon>Pezizomycotina</taxon>
        <taxon>Eurotiomycetes</taxon>
        <taxon>Eurotiomycetidae</taxon>
        <taxon>Eurotiales</taxon>
        <taxon>Aspergillaceae</taxon>
        <taxon>Aspergillus</taxon>
        <taxon>Aspergillus subgen. Polypaecilum</taxon>
    </lineage>
</organism>
<dbReference type="STRING" id="2070753.A0A3A2ZED8"/>
<feature type="compositionally biased region" description="Low complexity" evidence="1">
    <location>
        <begin position="472"/>
        <end position="498"/>
    </location>
</feature>
<keyword evidence="3" id="KW-1185">Reference proteome</keyword>